<reference evidence="10" key="1">
    <citation type="submission" date="2020-07" db="EMBL/GenBank/DDBJ databases">
        <title>Huge and variable diversity of episymbiotic CPR bacteria and DPANN archaea in groundwater ecosystems.</title>
        <authorList>
            <person name="He C.Y."/>
            <person name="Keren R."/>
            <person name="Whittaker M."/>
            <person name="Farag I.F."/>
            <person name="Doudna J."/>
            <person name="Cate J.H.D."/>
            <person name="Banfield J.F."/>
        </authorList>
    </citation>
    <scope>NUCLEOTIDE SEQUENCE</scope>
    <source>
        <strain evidence="10">NC_groundwater_1664_Pr3_B-0.1um_52_9</strain>
    </source>
</reference>
<evidence type="ECO:0000313" key="10">
    <source>
        <dbReference type="EMBL" id="MBI5252597.1"/>
    </source>
</evidence>
<organism evidence="10 11">
    <name type="scientific">Desulfomonile tiedjei</name>
    <dbReference type="NCBI Taxonomy" id="2358"/>
    <lineage>
        <taxon>Bacteria</taxon>
        <taxon>Pseudomonadati</taxon>
        <taxon>Thermodesulfobacteriota</taxon>
        <taxon>Desulfomonilia</taxon>
        <taxon>Desulfomonilales</taxon>
        <taxon>Desulfomonilaceae</taxon>
        <taxon>Desulfomonile</taxon>
    </lineage>
</organism>
<evidence type="ECO:0000256" key="5">
    <source>
        <dbReference type="ARBA" id="ARBA00048531"/>
    </source>
</evidence>
<dbReference type="Gene3D" id="3.40.50.300">
    <property type="entry name" value="P-loop containing nucleotide triphosphate hydrolases"/>
    <property type="match status" value="1"/>
</dbReference>
<dbReference type="CDD" id="cd01750">
    <property type="entry name" value="GATase1_CobQ"/>
    <property type="match status" value="1"/>
</dbReference>
<protein>
    <recommendedName>
        <fullName evidence="6">Cobyric acid synthase</fullName>
    </recommendedName>
</protein>
<dbReference type="InterPro" id="IPR047045">
    <property type="entry name" value="CobQ_N"/>
</dbReference>
<dbReference type="PANTHER" id="PTHR21343">
    <property type="entry name" value="DETHIOBIOTIN SYNTHETASE"/>
    <property type="match status" value="1"/>
</dbReference>
<dbReference type="PROSITE" id="PS00105">
    <property type="entry name" value="AA_TRANSFER_CLASS_1"/>
    <property type="match status" value="1"/>
</dbReference>
<dbReference type="InterPro" id="IPR015421">
    <property type="entry name" value="PyrdxlP-dep_Trfase_major"/>
</dbReference>
<dbReference type="PROSITE" id="PS51274">
    <property type="entry name" value="GATASE_COBBQ"/>
    <property type="match status" value="1"/>
</dbReference>
<dbReference type="PANTHER" id="PTHR21343:SF1">
    <property type="entry name" value="COBYRIC ACID SYNTHASE"/>
    <property type="match status" value="1"/>
</dbReference>
<dbReference type="GO" id="GO:0015420">
    <property type="term" value="F:ABC-type vitamin B12 transporter activity"/>
    <property type="evidence" value="ECO:0007669"/>
    <property type="project" value="UniProtKB-UniRule"/>
</dbReference>
<dbReference type="Gene3D" id="3.90.1150.10">
    <property type="entry name" value="Aspartate Aminotransferase, domain 1"/>
    <property type="match status" value="1"/>
</dbReference>
<dbReference type="InterPro" id="IPR015422">
    <property type="entry name" value="PyrdxlP-dep_Trfase_small"/>
</dbReference>
<dbReference type="NCBIfam" id="TIGR01140">
    <property type="entry name" value="L_thr_O3P_dcar"/>
    <property type="match status" value="1"/>
</dbReference>
<comment type="function">
    <text evidence="1">Decarboxylates L-threonine-O-3-phosphate to yield (R)-1-amino-2-propanol O-2-phosphate, the precursor for the linkage between the nucleotide loop and the corrin ring in cobalamin.</text>
</comment>
<dbReference type="AlphaFoldDB" id="A0A9D6Z6J6"/>
<dbReference type="InterPro" id="IPR015424">
    <property type="entry name" value="PyrdxlP-dep_Trfase"/>
</dbReference>
<evidence type="ECO:0000313" key="11">
    <source>
        <dbReference type="Proteomes" id="UP000807825"/>
    </source>
</evidence>
<feature type="active site" description="Nucleophile" evidence="6">
    <location>
        <position position="698"/>
    </location>
</feature>
<dbReference type="EMBL" id="JACRDE010000625">
    <property type="protein sequence ID" value="MBI5252597.1"/>
    <property type="molecule type" value="Genomic_DNA"/>
</dbReference>
<dbReference type="CDD" id="cd00609">
    <property type="entry name" value="AAT_like"/>
    <property type="match status" value="1"/>
</dbReference>
<comment type="pathway">
    <text evidence="2 6">Cofactor biosynthesis; adenosylcobalamin biosynthesis.</text>
</comment>
<dbReference type="HAMAP" id="MF_00028">
    <property type="entry name" value="CobQ"/>
    <property type="match status" value="1"/>
</dbReference>
<comment type="caution">
    <text evidence="10">The sequence shown here is derived from an EMBL/GenBank/DDBJ whole genome shotgun (WGS) entry which is preliminary data.</text>
</comment>
<comment type="similarity">
    <text evidence="6">Belongs to the CobB/CobQ family. CobQ subfamily.</text>
</comment>
<dbReference type="InterPro" id="IPR004838">
    <property type="entry name" value="NHTrfase_class1_PyrdxlP-BS"/>
</dbReference>
<feature type="domain" description="CobB/CobQ-like glutamine amidotransferase" evidence="9">
    <location>
        <begin position="619"/>
        <end position="803"/>
    </location>
</feature>
<dbReference type="InterPro" id="IPR005860">
    <property type="entry name" value="CobD"/>
</dbReference>
<dbReference type="GO" id="GO:0009236">
    <property type="term" value="P:cobalamin biosynthetic process"/>
    <property type="evidence" value="ECO:0007669"/>
    <property type="project" value="UniProtKB-UniRule"/>
</dbReference>
<proteinExistence type="inferred from homology"/>
<evidence type="ECO:0000256" key="2">
    <source>
        <dbReference type="ARBA" id="ARBA00004953"/>
    </source>
</evidence>
<dbReference type="SUPFAM" id="SSF52317">
    <property type="entry name" value="Class I glutamine amidotransferase-like"/>
    <property type="match status" value="1"/>
</dbReference>
<dbReference type="Gene3D" id="3.40.640.10">
    <property type="entry name" value="Type I PLP-dependent aspartate aminotransferase-like (Major domain)"/>
    <property type="match status" value="1"/>
</dbReference>
<dbReference type="Pfam" id="PF00155">
    <property type="entry name" value="Aminotran_1_2"/>
    <property type="match status" value="1"/>
</dbReference>
<accession>A0A9D6Z6J6</accession>
<dbReference type="Gene3D" id="3.40.50.880">
    <property type="match status" value="1"/>
</dbReference>
<name>A0A9D6Z6J6_9BACT</name>
<dbReference type="CDD" id="cd05389">
    <property type="entry name" value="CobQ_N"/>
    <property type="match status" value="1"/>
</dbReference>
<dbReference type="GO" id="GO:0048472">
    <property type="term" value="F:threonine-phosphate decarboxylase activity"/>
    <property type="evidence" value="ECO:0007669"/>
    <property type="project" value="UniProtKB-EC"/>
</dbReference>
<dbReference type="Pfam" id="PF07685">
    <property type="entry name" value="GATase_3"/>
    <property type="match status" value="1"/>
</dbReference>
<dbReference type="NCBIfam" id="TIGR00313">
    <property type="entry name" value="cobQ"/>
    <property type="match status" value="1"/>
</dbReference>
<dbReference type="Proteomes" id="UP000807825">
    <property type="component" value="Unassembled WGS sequence"/>
</dbReference>
<dbReference type="InterPro" id="IPR033949">
    <property type="entry name" value="CobQ_GATase1"/>
</dbReference>
<keyword evidence="3 6" id="KW-0169">Cobalamin biosynthesis</keyword>
<dbReference type="GO" id="GO:0030170">
    <property type="term" value="F:pyridoxal phosphate binding"/>
    <property type="evidence" value="ECO:0007669"/>
    <property type="project" value="InterPro"/>
</dbReference>
<dbReference type="InterPro" id="IPR029062">
    <property type="entry name" value="Class_I_gatase-like"/>
</dbReference>
<comment type="catalytic activity">
    <reaction evidence="5">
        <text>O-phospho-L-threonine + H(+) = (R)-1-aminopropan-2-yl phosphate + CO2</text>
        <dbReference type="Rhea" id="RHEA:11492"/>
        <dbReference type="ChEBI" id="CHEBI:15378"/>
        <dbReference type="ChEBI" id="CHEBI:16526"/>
        <dbReference type="ChEBI" id="CHEBI:58563"/>
        <dbReference type="ChEBI" id="CHEBI:58675"/>
        <dbReference type="EC" id="4.1.1.81"/>
    </reaction>
</comment>
<keyword evidence="4 6" id="KW-0315">Glutamine amidotransferase</keyword>
<evidence type="ECO:0000259" key="9">
    <source>
        <dbReference type="Pfam" id="PF07685"/>
    </source>
</evidence>
<dbReference type="InterPro" id="IPR004459">
    <property type="entry name" value="CobQ_synth"/>
</dbReference>
<evidence type="ECO:0000256" key="3">
    <source>
        <dbReference type="ARBA" id="ARBA00022573"/>
    </source>
</evidence>
<dbReference type="SUPFAM" id="SSF52540">
    <property type="entry name" value="P-loop containing nucleoside triphosphate hydrolases"/>
    <property type="match status" value="1"/>
</dbReference>
<evidence type="ECO:0000259" key="7">
    <source>
        <dbReference type="Pfam" id="PF00155"/>
    </source>
</evidence>
<comment type="function">
    <text evidence="6">Catalyzes amidations at positions B, D, E, and G on adenosylcobyrinic A,C-diamide. NH(2) groups are provided by glutamine, and one molecule of ATP is hydrogenolyzed for each amidation.</text>
</comment>
<dbReference type="InterPro" id="IPR027417">
    <property type="entry name" value="P-loop_NTPase"/>
</dbReference>
<evidence type="ECO:0000256" key="6">
    <source>
        <dbReference type="HAMAP-Rule" id="MF_00028"/>
    </source>
</evidence>
<evidence type="ECO:0000256" key="1">
    <source>
        <dbReference type="ARBA" id="ARBA00003444"/>
    </source>
</evidence>
<sequence>MAVPKHGGNLAHLSSTSGIARDKIVDFSANINPLGLPEWFRSVVSSVLESVVHYPDPENASLISAVSRRYGIDVNEAIVGNGSTEIVHLLTRVLNAKRAVIPAPTYSDYEEAASNARLDVLKFYLPESEDFMLDLNRLQSELRGDEIVFLCNPNNPTGRLLDSVEIRSFAEANPSSTFIVDEAFGDFVQNFDSLTKDRPNNVVVLLSLTKIFAIPGLRLGAAVADSSVVRAVRDLQPSWSVNTIAQAVGEAALNDSEYVEASREFVCEPRSELRAELESLPGLKVYPGVANFLLLRIDRNDLNAVELARRTLQYGIAVRVCANFGGLDGRFFRVAVRTPEENKQLLEALKKALGIQNRIRKTRKKPALMFQGTSSNAGKSVLTAAMCRILLQDGYTVAPFKSQNMSLNSFVTRTGGEMGRAQVVQSQACRLEPDVRMNPILLKPNSDTGSQVIVSGKPVGNMDVMEYVKYKPVAFEAAKASYDSLAEEFDVIVLEGAGSPGEVNLKHHDIVNMQMAKYADAPVILVGDIDRGGVFASFVGTMEVLAEWERAQVAGFLVNKFRGNEDLLKDATEYTWRHTRRPVLGIVPYFHNLGLPEEDSVTFKSGIFPDSSPSTDFIEIAVIDLPHISNFTDFDAFRIEPDVSLKVIRKATDLRQPDAVILPGSKNVIGDLEFLIGNGIASRIREIMANGTEVIGICGGFQMIGAGIADPHYLESDGKTIAGLDFLDVTTVLALEKTLTRTTGMHLESGLSVRGYEIHHGQSECRGTEPFVRQESGLMEGAKTLDGKVWGTYLHGIFDADEFRRWFIDKLRLRKGLEPRRIVCAHYDLEPALERLAETVRRSVNMDDMYRLMRL</sequence>
<dbReference type="InterPro" id="IPR004839">
    <property type="entry name" value="Aminotransferase_I/II_large"/>
</dbReference>
<dbReference type="Pfam" id="PF01656">
    <property type="entry name" value="CbiA"/>
    <property type="match status" value="1"/>
</dbReference>
<dbReference type="NCBIfam" id="NF001989">
    <property type="entry name" value="PRK00784.1"/>
    <property type="match status" value="1"/>
</dbReference>
<feature type="active site" evidence="6">
    <location>
        <position position="795"/>
    </location>
</feature>
<evidence type="ECO:0000259" key="8">
    <source>
        <dbReference type="Pfam" id="PF01656"/>
    </source>
</evidence>
<evidence type="ECO:0000256" key="4">
    <source>
        <dbReference type="ARBA" id="ARBA00022962"/>
    </source>
</evidence>
<gene>
    <name evidence="6" type="primary">cobQ</name>
    <name evidence="10" type="ORF">HY912_24135</name>
</gene>
<feature type="domain" description="Aminotransferase class I/classII large" evidence="7">
    <location>
        <begin position="23"/>
        <end position="349"/>
    </location>
</feature>
<dbReference type="InterPro" id="IPR002586">
    <property type="entry name" value="CobQ/CobB/MinD/ParA_Nub-bd_dom"/>
</dbReference>
<dbReference type="InterPro" id="IPR011698">
    <property type="entry name" value="GATase_3"/>
</dbReference>
<dbReference type="SUPFAM" id="SSF53383">
    <property type="entry name" value="PLP-dependent transferases"/>
    <property type="match status" value="1"/>
</dbReference>
<feature type="domain" description="CobQ/CobB/MinD/ParA nucleotide binding" evidence="8">
    <location>
        <begin position="368"/>
        <end position="593"/>
    </location>
</feature>